<name>A0A9X7UXF7_9GAMM</name>
<keyword evidence="2" id="KW-1185">Reference proteome</keyword>
<protein>
    <submittedName>
        <fullName evidence="1">PhnD/SsuA/transferrin family substrate-binding protein</fullName>
    </submittedName>
</protein>
<dbReference type="EMBL" id="CP046056">
    <property type="protein sequence ID" value="QQD25382.1"/>
    <property type="molecule type" value="Genomic_DNA"/>
</dbReference>
<dbReference type="Pfam" id="PF12974">
    <property type="entry name" value="Phosphonate-bd"/>
    <property type="match status" value="1"/>
</dbReference>
<dbReference type="RefSeq" id="WP_228345456.1">
    <property type="nucleotide sequence ID" value="NZ_CP046056.1"/>
</dbReference>
<reference evidence="1 2" key="1">
    <citation type="submission" date="2019-11" db="EMBL/GenBank/DDBJ databases">
        <title>Venatorbacter sp. nov. a predator of Campylobacter and other Gram-negative bacteria.</title>
        <authorList>
            <person name="Saeedi A."/>
            <person name="Cummings N.J."/>
            <person name="Connerton I.F."/>
            <person name="Connerton P.L."/>
        </authorList>
    </citation>
    <scope>NUCLEOTIDE SEQUENCE [LARGE SCALE GENOMIC DNA]</scope>
    <source>
        <strain evidence="1">XL5</strain>
    </source>
</reference>
<gene>
    <name evidence="1" type="ORF">GJQ55_13240</name>
</gene>
<sequence length="114" mass="12850">MRCPLPPKHRRHPPNELDLIFTNPSHFIELRTLNQLSGALATLTRLENNQPVSELGGVIIRRADRPELQTLHDLQTVRIAAVGTQFLGGYATQMIELKKAGRDRYAVYQPDQPG</sequence>
<evidence type="ECO:0000313" key="2">
    <source>
        <dbReference type="Proteomes" id="UP000596074"/>
    </source>
</evidence>
<dbReference type="Proteomes" id="UP000596074">
    <property type="component" value="Chromosome"/>
</dbReference>
<dbReference type="AlphaFoldDB" id="A0A9X7UXF7"/>
<dbReference type="KEGG" id="vcw:GJQ55_13240"/>
<proteinExistence type="predicted"/>
<evidence type="ECO:0000313" key="1">
    <source>
        <dbReference type="EMBL" id="QQD25382.1"/>
    </source>
</evidence>
<accession>A0A9X7UXF7</accession>
<organism evidence="1 2">
    <name type="scientific">Venatoribacter cucullus</name>
    <dbReference type="NCBI Taxonomy" id="2661630"/>
    <lineage>
        <taxon>Bacteria</taxon>
        <taxon>Pseudomonadati</taxon>
        <taxon>Pseudomonadota</taxon>
        <taxon>Gammaproteobacteria</taxon>
        <taxon>Oceanospirillales</taxon>
        <taxon>Oceanospirillaceae</taxon>
        <taxon>Venatoribacter</taxon>
    </lineage>
</organism>